<dbReference type="Proteomes" id="UP000006039">
    <property type="component" value="Unassembled WGS sequence"/>
</dbReference>
<gene>
    <name evidence="5" type="primary">20342483</name>
    <name evidence="4" type="ORF">GGTG_02025</name>
</gene>
<dbReference type="GO" id="GO:0016787">
    <property type="term" value="F:hydrolase activity"/>
    <property type="evidence" value="ECO:0007669"/>
    <property type="project" value="UniProtKB-KW"/>
</dbReference>
<accession>J3NL83</accession>
<dbReference type="SUPFAM" id="SSF52499">
    <property type="entry name" value="Isochorismatase-like hydrolases"/>
    <property type="match status" value="1"/>
</dbReference>
<evidence type="ECO:0000256" key="2">
    <source>
        <dbReference type="ARBA" id="ARBA00022801"/>
    </source>
</evidence>
<dbReference type="PANTHER" id="PTHR43540">
    <property type="entry name" value="PEROXYUREIDOACRYLATE/UREIDOACRYLATE AMIDOHYDROLASE-RELATED"/>
    <property type="match status" value="1"/>
</dbReference>
<evidence type="ECO:0000256" key="1">
    <source>
        <dbReference type="ARBA" id="ARBA00006336"/>
    </source>
</evidence>
<dbReference type="GeneID" id="20342483"/>
<dbReference type="InterPro" id="IPR000868">
    <property type="entry name" value="Isochorismatase-like_dom"/>
</dbReference>
<keyword evidence="2" id="KW-0378">Hydrolase</keyword>
<feature type="domain" description="Isochorismatase-like" evidence="3">
    <location>
        <begin position="9"/>
        <end position="203"/>
    </location>
</feature>
<reference evidence="5" key="4">
    <citation type="journal article" date="2015" name="G3 (Bethesda)">
        <title>Genome sequences of three phytopathogenic species of the Magnaporthaceae family of fungi.</title>
        <authorList>
            <person name="Okagaki L.H."/>
            <person name="Nunes C.C."/>
            <person name="Sailsbery J."/>
            <person name="Clay B."/>
            <person name="Brown D."/>
            <person name="John T."/>
            <person name="Oh Y."/>
            <person name="Young N."/>
            <person name="Fitzgerald M."/>
            <person name="Haas B.J."/>
            <person name="Zeng Q."/>
            <person name="Young S."/>
            <person name="Adiconis X."/>
            <person name="Fan L."/>
            <person name="Levin J.Z."/>
            <person name="Mitchell T.K."/>
            <person name="Okubara P.A."/>
            <person name="Farman M.L."/>
            <person name="Kohn L.M."/>
            <person name="Birren B."/>
            <person name="Ma L.-J."/>
            <person name="Dean R.A."/>
        </authorList>
    </citation>
    <scope>NUCLEOTIDE SEQUENCE</scope>
    <source>
        <strain evidence="5">R3-111a-1</strain>
    </source>
</reference>
<dbReference type="eggNOG" id="ENOG502S2NA">
    <property type="taxonomic scope" value="Eukaryota"/>
</dbReference>
<comment type="similarity">
    <text evidence="1">Belongs to the isochorismatase family.</text>
</comment>
<proteinExistence type="inferred from homology"/>
<reference evidence="5" key="5">
    <citation type="submission" date="2018-04" db="UniProtKB">
        <authorList>
            <consortium name="EnsemblFungi"/>
        </authorList>
    </citation>
    <scope>IDENTIFICATION</scope>
    <source>
        <strain evidence="5">R3-111a-1</strain>
    </source>
</reference>
<evidence type="ECO:0000259" key="3">
    <source>
        <dbReference type="Pfam" id="PF00857"/>
    </source>
</evidence>
<dbReference type="PANTHER" id="PTHR43540:SF1">
    <property type="entry name" value="ISOCHORISMATASE HYDROLASE"/>
    <property type="match status" value="1"/>
</dbReference>
<reference evidence="6" key="1">
    <citation type="submission" date="2010-07" db="EMBL/GenBank/DDBJ databases">
        <title>The genome sequence of Gaeumannomyces graminis var. tritici strain R3-111a-1.</title>
        <authorList>
            <consortium name="The Broad Institute Genome Sequencing Platform"/>
            <person name="Ma L.-J."/>
            <person name="Dead R."/>
            <person name="Young S."/>
            <person name="Zeng Q."/>
            <person name="Koehrsen M."/>
            <person name="Alvarado L."/>
            <person name="Berlin A."/>
            <person name="Chapman S.B."/>
            <person name="Chen Z."/>
            <person name="Freedman E."/>
            <person name="Gellesch M."/>
            <person name="Goldberg J."/>
            <person name="Griggs A."/>
            <person name="Gujja S."/>
            <person name="Heilman E.R."/>
            <person name="Heiman D."/>
            <person name="Hepburn T."/>
            <person name="Howarth C."/>
            <person name="Jen D."/>
            <person name="Larson L."/>
            <person name="Mehta T."/>
            <person name="Neiman D."/>
            <person name="Pearson M."/>
            <person name="Roberts A."/>
            <person name="Saif S."/>
            <person name="Shea T."/>
            <person name="Shenoy N."/>
            <person name="Sisk P."/>
            <person name="Stolte C."/>
            <person name="Sykes S."/>
            <person name="Walk T."/>
            <person name="White J."/>
            <person name="Yandava C."/>
            <person name="Haas B."/>
            <person name="Nusbaum C."/>
            <person name="Birren B."/>
        </authorList>
    </citation>
    <scope>NUCLEOTIDE SEQUENCE [LARGE SCALE GENOMIC DNA]</scope>
    <source>
        <strain evidence="6">R3-111a-1</strain>
    </source>
</reference>
<organism evidence="4">
    <name type="scientific">Gaeumannomyces tritici (strain R3-111a-1)</name>
    <name type="common">Wheat and barley take-all root rot fungus</name>
    <name type="synonym">Gaeumannomyces graminis var. tritici</name>
    <dbReference type="NCBI Taxonomy" id="644352"/>
    <lineage>
        <taxon>Eukaryota</taxon>
        <taxon>Fungi</taxon>
        <taxon>Dikarya</taxon>
        <taxon>Ascomycota</taxon>
        <taxon>Pezizomycotina</taxon>
        <taxon>Sordariomycetes</taxon>
        <taxon>Sordariomycetidae</taxon>
        <taxon>Magnaporthales</taxon>
        <taxon>Magnaporthaceae</taxon>
        <taxon>Gaeumannomyces</taxon>
    </lineage>
</organism>
<dbReference type="InterPro" id="IPR050272">
    <property type="entry name" value="Isochorismatase-like_hydrls"/>
</dbReference>
<name>J3NL83_GAET3</name>
<dbReference type="Pfam" id="PF00857">
    <property type="entry name" value="Isochorismatase"/>
    <property type="match status" value="1"/>
</dbReference>
<evidence type="ECO:0000313" key="6">
    <source>
        <dbReference type="Proteomes" id="UP000006039"/>
    </source>
</evidence>
<dbReference type="EnsemblFungi" id="EJT82051">
    <property type="protein sequence ID" value="EJT82051"/>
    <property type="gene ID" value="GGTG_02025"/>
</dbReference>
<dbReference type="InterPro" id="IPR036380">
    <property type="entry name" value="Isochorismatase-like_sf"/>
</dbReference>
<reference evidence="4" key="2">
    <citation type="submission" date="2010-07" db="EMBL/GenBank/DDBJ databases">
        <authorList>
            <consortium name="The Broad Institute Genome Sequencing Platform"/>
            <consortium name="Broad Institute Genome Sequencing Center for Infectious Disease"/>
            <person name="Ma L.-J."/>
            <person name="Dead R."/>
            <person name="Young S."/>
            <person name="Zeng Q."/>
            <person name="Koehrsen M."/>
            <person name="Alvarado L."/>
            <person name="Berlin A."/>
            <person name="Chapman S.B."/>
            <person name="Chen Z."/>
            <person name="Freedman E."/>
            <person name="Gellesch M."/>
            <person name="Goldberg J."/>
            <person name="Griggs A."/>
            <person name="Gujja S."/>
            <person name="Heilman E.R."/>
            <person name="Heiman D."/>
            <person name="Hepburn T."/>
            <person name="Howarth C."/>
            <person name="Jen D."/>
            <person name="Larson L."/>
            <person name="Mehta T."/>
            <person name="Neiman D."/>
            <person name="Pearson M."/>
            <person name="Roberts A."/>
            <person name="Saif S."/>
            <person name="Shea T."/>
            <person name="Shenoy N."/>
            <person name="Sisk P."/>
            <person name="Stolte C."/>
            <person name="Sykes S."/>
            <person name="Walk T."/>
            <person name="White J."/>
            <person name="Yandava C."/>
            <person name="Haas B."/>
            <person name="Nusbaum C."/>
            <person name="Birren B."/>
        </authorList>
    </citation>
    <scope>NUCLEOTIDE SEQUENCE</scope>
    <source>
        <strain evidence="4">R3-111a-1</strain>
    </source>
</reference>
<dbReference type="EMBL" id="GL385395">
    <property type="protein sequence ID" value="EJT82051.1"/>
    <property type="molecule type" value="Genomic_DNA"/>
</dbReference>
<sequence length="214" mass="22377">MYPASSTPTVLLLVDIQEGFKHPTHWGKTRSTPTFEANVAALLEAARRHNHNHGTTKPEHHAVQIIHVHHHSTSPDSPLHPSHHLPSSPIPSVAALSFAAPRAGEPIVTKHFNSAFVGTDLEARVRASGARQLVVAGLTTDHCVSTTARMAANLQVLGGDGDGGAVVVVGDATATFERGPFDADTVHGVHLASLDGEFAHVANTAAVLAAVFPG</sequence>
<evidence type="ECO:0000313" key="5">
    <source>
        <dbReference type="EnsemblFungi" id="EJT82051"/>
    </source>
</evidence>
<dbReference type="HOGENOM" id="CLU_068979_5_2_1"/>
<reference evidence="4" key="3">
    <citation type="submission" date="2010-09" db="EMBL/GenBank/DDBJ databases">
        <title>Annotation of Gaeumannomyces graminis var. tritici R3-111a-1.</title>
        <authorList>
            <consortium name="The Broad Institute Genome Sequencing Platform"/>
            <person name="Ma L.-J."/>
            <person name="Dead R."/>
            <person name="Young S.K."/>
            <person name="Zeng Q."/>
            <person name="Gargeya S."/>
            <person name="Fitzgerald M."/>
            <person name="Haas B."/>
            <person name="Abouelleil A."/>
            <person name="Alvarado L."/>
            <person name="Arachchi H.M."/>
            <person name="Berlin A."/>
            <person name="Brown A."/>
            <person name="Chapman S.B."/>
            <person name="Chen Z."/>
            <person name="Dunbar C."/>
            <person name="Freedman E."/>
            <person name="Gearin G."/>
            <person name="Gellesch M."/>
            <person name="Goldberg J."/>
            <person name="Griggs A."/>
            <person name="Gujja S."/>
            <person name="Heiman D."/>
            <person name="Howarth C."/>
            <person name="Larson L."/>
            <person name="Lui A."/>
            <person name="MacDonald P.J.P."/>
            <person name="Mehta T."/>
            <person name="Montmayeur A."/>
            <person name="Murphy C."/>
            <person name="Neiman D."/>
            <person name="Pearson M."/>
            <person name="Priest M."/>
            <person name="Roberts A."/>
            <person name="Saif S."/>
            <person name="Shea T."/>
            <person name="Shenoy N."/>
            <person name="Sisk P."/>
            <person name="Stolte C."/>
            <person name="Sykes S."/>
            <person name="Yandava C."/>
            <person name="Wortman J."/>
            <person name="Nusbaum C."/>
            <person name="Birren B."/>
        </authorList>
    </citation>
    <scope>NUCLEOTIDE SEQUENCE</scope>
    <source>
        <strain evidence="4">R3-111a-1</strain>
    </source>
</reference>
<protein>
    <recommendedName>
        <fullName evidence="3">Isochorismatase-like domain-containing protein</fullName>
    </recommendedName>
</protein>
<dbReference type="OrthoDB" id="245563at2759"/>
<dbReference type="AlphaFoldDB" id="J3NL83"/>
<dbReference type="STRING" id="644352.J3NL83"/>
<dbReference type="Gene3D" id="3.40.50.850">
    <property type="entry name" value="Isochorismatase-like"/>
    <property type="match status" value="1"/>
</dbReference>
<evidence type="ECO:0000313" key="4">
    <source>
        <dbReference type="EMBL" id="EJT82051.1"/>
    </source>
</evidence>
<dbReference type="VEuPathDB" id="FungiDB:GGTG_02025"/>
<keyword evidence="6" id="KW-1185">Reference proteome</keyword>
<dbReference type="RefSeq" id="XP_009218060.1">
    <property type="nucleotide sequence ID" value="XM_009219796.1"/>
</dbReference>